<dbReference type="InterPro" id="IPR004358">
    <property type="entry name" value="Sig_transdc_His_kin-like_C"/>
</dbReference>
<evidence type="ECO:0000259" key="5">
    <source>
        <dbReference type="PROSITE" id="PS50109"/>
    </source>
</evidence>
<keyword evidence="3" id="KW-0597">Phosphoprotein</keyword>
<evidence type="ECO:0000256" key="4">
    <source>
        <dbReference type="SAM" id="Coils"/>
    </source>
</evidence>
<proteinExistence type="predicted"/>
<dbReference type="Gene3D" id="3.30.565.10">
    <property type="entry name" value="Histidine kinase-like ATPase, C-terminal domain"/>
    <property type="match status" value="1"/>
</dbReference>
<dbReference type="InterPro" id="IPR003661">
    <property type="entry name" value="HisK_dim/P_dom"/>
</dbReference>
<dbReference type="Pfam" id="PF02518">
    <property type="entry name" value="HATPase_c"/>
    <property type="match status" value="1"/>
</dbReference>
<evidence type="ECO:0000313" key="7">
    <source>
        <dbReference type="Proteomes" id="UP001597112"/>
    </source>
</evidence>
<evidence type="ECO:0000256" key="1">
    <source>
        <dbReference type="ARBA" id="ARBA00000085"/>
    </source>
</evidence>
<dbReference type="CDD" id="cd00082">
    <property type="entry name" value="HisKA"/>
    <property type="match status" value="1"/>
</dbReference>
<dbReference type="PROSITE" id="PS50109">
    <property type="entry name" value="HIS_KIN"/>
    <property type="match status" value="1"/>
</dbReference>
<dbReference type="Pfam" id="PF07495">
    <property type="entry name" value="Y_Y_Y"/>
    <property type="match status" value="1"/>
</dbReference>
<dbReference type="EMBL" id="JBHTKA010000001">
    <property type="protein sequence ID" value="MFD0999410.1"/>
    <property type="molecule type" value="Genomic_DNA"/>
</dbReference>
<dbReference type="Gene3D" id="1.10.287.130">
    <property type="match status" value="1"/>
</dbReference>
<gene>
    <name evidence="6" type="ORF">ACFQ21_08835</name>
</gene>
<feature type="domain" description="Histidine kinase" evidence="5">
    <location>
        <begin position="906"/>
        <end position="1116"/>
    </location>
</feature>
<evidence type="ECO:0000256" key="2">
    <source>
        <dbReference type="ARBA" id="ARBA00012438"/>
    </source>
</evidence>
<feature type="coiled-coil region" evidence="4">
    <location>
        <begin position="837"/>
        <end position="885"/>
    </location>
</feature>
<dbReference type="InterPro" id="IPR005467">
    <property type="entry name" value="His_kinase_dom"/>
</dbReference>
<dbReference type="SUPFAM" id="SSF47384">
    <property type="entry name" value="Homodimeric domain of signal transducing histidine kinase"/>
    <property type="match status" value="1"/>
</dbReference>
<dbReference type="SUPFAM" id="SSF63829">
    <property type="entry name" value="Calcium-dependent phosphotriesterase"/>
    <property type="match status" value="3"/>
</dbReference>
<keyword evidence="7" id="KW-1185">Reference proteome</keyword>
<dbReference type="CDD" id="cd00075">
    <property type="entry name" value="HATPase"/>
    <property type="match status" value="1"/>
</dbReference>
<dbReference type="Gene3D" id="2.130.10.10">
    <property type="entry name" value="YVTN repeat-like/Quinoprotein amine dehydrogenase"/>
    <property type="match status" value="2"/>
</dbReference>
<dbReference type="InterPro" id="IPR011123">
    <property type="entry name" value="Y_Y_Y"/>
</dbReference>
<dbReference type="RefSeq" id="WP_377577806.1">
    <property type="nucleotide sequence ID" value="NZ_JBHTKA010000001.1"/>
</dbReference>
<dbReference type="InterPro" id="IPR003594">
    <property type="entry name" value="HATPase_dom"/>
</dbReference>
<dbReference type="SMART" id="SM00387">
    <property type="entry name" value="HATPase_c"/>
    <property type="match status" value="1"/>
</dbReference>
<keyword evidence="4" id="KW-0175">Coiled coil</keyword>
<dbReference type="EC" id="2.7.13.3" evidence="2"/>
<accession>A0ABW3K0A0</accession>
<organism evidence="6 7">
    <name type="scientific">Ohtaekwangia kribbensis</name>
    <dbReference type="NCBI Taxonomy" id="688913"/>
    <lineage>
        <taxon>Bacteria</taxon>
        <taxon>Pseudomonadati</taxon>
        <taxon>Bacteroidota</taxon>
        <taxon>Cytophagia</taxon>
        <taxon>Cytophagales</taxon>
        <taxon>Fulvivirgaceae</taxon>
        <taxon>Ohtaekwangia</taxon>
    </lineage>
</organism>
<dbReference type="InterPro" id="IPR015943">
    <property type="entry name" value="WD40/YVTN_repeat-like_dom_sf"/>
</dbReference>
<dbReference type="CDD" id="cd00146">
    <property type="entry name" value="PKD"/>
    <property type="match status" value="1"/>
</dbReference>
<comment type="catalytic activity">
    <reaction evidence="1">
        <text>ATP + protein L-histidine = ADP + protein N-phospho-L-histidine.</text>
        <dbReference type="EC" id="2.7.13.3"/>
    </reaction>
</comment>
<dbReference type="Gene3D" id="2.60.40.10">
    <property type="entry name" value="Immunoglobulins"/>
    <property type="match status" value="1"/>
</dbReference>
<dbReference type="SUPFAM" id="SSF55874">
    <property type="entry name" value="ATPase domain of HSP90 chaperone/DNA topoisomerase II/histidine kinase"/>
    <property type="match status" value="1"/>
</dbReference>
<comment type="caution">
    <text evidence="6">The sequence shown here is derived from an EMBL/GenBank/DDBJ whole genome shotgun (WGS) entry which is preliminary data.</text>
</comment>
<dbReference type="InterPro" id="IPR013783">
    <property type="entry name" value="Ig-like_fold"/>
</dbReference>
<evidence type="ECO:0000256" key="3">
    <source>
        <dbReference type="ARBA" id="ARBA00022553"/>
    </source>
</evidence>
<evidence type="ECO:0000313" key="6">
    <source>
        <dbReference type="EMBL" id="MFD0999410.1"/>
    </source>
</evidence>
<dbReference type="Proteomes" id="UP001597112">
    <property type="component" value="Unassembled WGS sequence"/>
</dbReference>
<dbReference type="Pfam" id="PF07494">
    <property type="entry name" value="Reg_prop"/>
    <property type="match status" value="6"/>
</dbReference>
<sequence>MLLMMALLPTMHGLCQQKSLPPVYVYSNTFTSEQGLSQNSIACITKDRDDFIWIGSADGLNRFDGYSFKHFSHSDQDSTSLSNDVIRNLLVDSKGRLWAGTYSGLNLYDSEKENFRQFLASRADKNTISQNTILCLLEDRHHNLWAGTYWGLNKINLETFEITRYFYRTDGTGLSDNAVTALLEDRNGKIWVCTAGGINIIGAKGIETTIRPSTAPDGLTSTLLVNVVQDSTGTIYFGSNGGGVLCLENEEDRTFEYFVHVADKPSLGSNIISSIAIDRNGVLLVGTDGAGLYRYEGNNSFTQILTRETRILHNGSLHGIYVDDQNNYWVGLFGAGVTFISGARPRFEHYRYFDENMESIGKNSVLAITEDHDHKIWIGTDGAGLYKFDPVTKQFTPYLHSPKNKNSISTNVAKSLLVDSRNNLYIGTFAGGLNYFDTKSKTFSRYLHIPGDTTSISTNHVWSLLEDDNRIYVGQLGGLDEFLPESKVFNKLVITGSNTVTTQTASVFCIRRDRQGYIWMGTRLAGIHRYDPRTRTFKSFLNIPGDSLSMPTNEIIAFSLDAQGKLLVGTDNKGLLRFDPETLTYTQLLPDFRERNITSVLEDDSHNLWFTTFDGLHRYDPKTDKVFDFTVADGLQGVQYNEDAKFKSSAGDYYFGGTNGLNVFRPEKVLEDHSKPRVVFTKLSLFHDAVQMNDKTKLLTKSISKLKTITFQPDQNVFSIEFACLEYKFPKKNKYRYYLEGFDNGWNNINESRIATYTNLPPGGYTLKVSATNGDGYWNDEAASIEIIVIPRWHQRLGVKVALAMLLVVFTMVIIHIRTNFLFQQKRKLEHLVTLRTQVVESQKEEIKDKNEKLEQAYEEVNSVNEELQRVNTNLEKLVENRTEELKLTIKQLIETDKGLDTFLYRSSHDLRGPITSLLGLARLAKMQNQQTDLDNYFANIEGTAGRMLRLLGRLSDTGSLFRTKRNTEIIHADEFIQTLRSQINSLNTNNAVHVEIENKIGVSFEGDSVLLNHIVINLMENSIIFRKESEPFVKCILSQENQQLVLQVIDNGIGIPEELRDRIFDMFYRGSEKSIGNGLGLFITKKALEILGGTIEIESERHKYTTVTVRIPLNYTDIPSAVNSAS</sequence>
<protein>
    <recommendedName>
        <fullName evidence="2">histidine kinase</fullName>
        <ecNumber evidence="2">2.7.13.3</ecNumber>
    </recommendedName>
</protein>
<reference evidence="7" key="1">
    <citation type="journal article" date="2019" name="Int. J. Syst. Evol. Microbiol.">
        <title>The Global Catalogue of Microorganisms (GCM) 10K type strain sequencing project: providing services to taxonomists for standard genome sequencing and annotation.</title>
        <authorList>
            <consortium name="The Broad Institute Genomics Platform"/>
            <consortium name="The Broad Institute Genome Sequencing Center for Infectious Disease"/>
            <person name="Wu L."/>
            <person name="Ma J."/>
        </authorList>
    </citation>
    <scope>NUCLEOTIDE SEQUENCE [LARGE SCALE GENOMIC DNA]</scope>
    <source>
        <strain evidence="7">CCUG 58938</strain>
    </source>
</reference>
<dbReference type="InterPro" id="IPR036890">
    <property type="entry name" value="HATPase_C_sf"/>
</dbReference>
<dbReference type="Pfam" id="PF00512">
    <property type="entry name" value="HisKA"/>
    <property type="match status" value="1"/>
</dbReference>
<dbReference type="PANTHER" id="PTHR43547:SF2">
    <property type="entry name" value="HYBRID SIGNAL TRANSDUCTION HISTIDINE KINASE C"/>
    <property type="match status" value="1"/>
</dbReference>
<name>A0ABW3K0A0_9BACT</name>
<dbReference type="InterPro" id="IPR011110">
    <property type="entry name" value="Reg_prop"/>
</dbReference>
<dbReference type="PANTHER" id="PTHR43547">
    <property type="entry name" value="TWO-COMPONENT HISTIDINE KINASE"/>
    <property type="match status" value="1"/>
</dbReference>
<dbReference type="PRINTS" id="PR00344">
    <property type="entry name" value="BCTRLSENSOR"/>
</dbReference>
<dbReference type="InterPro" id="IPR036097">
    <property type="entry name" value="HisK_dim/P_sf"/>
</dbReference>